<gene>
    <name evidence="2" type="ORF">UFOVP1066_15</name>
    <name evidence="3" type="ORF">UFOVP1315_100</name>
    <name evidence="4" type="ORF">UFOVP1421_61</name>
    <name evidence="5" type="ORF">UFOVP1525_71</name>
    <name evidence="1" type="ORF">UFOVP909_34</name>
</gene>
<sequence length="84" mass="9630">MNLEYEIHREGLTRTIKIKEHNVGTSYVTVEFTVKNKLVDQNGKVIIDGGHTCFFDPKEFTEFFTPIINELKARLDNADSIQNG</sequence>
<dbReference type="EMBL" id="LR797272">
    <property type="protein sequence ID" value="CAB4198461.1"/>
    <property type="molecule type" value="Genomic_DNA"/>
</dbReference>
<dbReference type="EMBL" id="LR797375">
    <property type="protein sequence ID" value="CAB4211449.1"/>
    <property type="molecule type" value="Genomic_DNA"/>
</dbReference>
<protein>
    <submittedName>
        <fullName evidence="4">Uncharacterized protein</fullName>
    </submittedName>
</protein>
<name>A0A6J5SCM3_9CAUD</name>
<proteinExistence type="predicted"/>
<evidence type="ECO:0000313" key="5">
    <source>
        <dbReference type="EMBL" id="CAB5238544.1"/>
    </source>
</evidence>
<dbReference type="EMBL" id="LR796861">
    <property type="protein sequence ID" value="CAB4170355.1"/>
    <property type="molecule type" value="Genomic_DNA"/>
</dbReference>
<organism evidence="4">
    <name type="scientific">uncultured Caudovirales phage</name>
    <dbReference type="NCBI Taxonomy" id="2100421"/>
    <lineage>
        <taxon>Viruses</taxon>
        <taxon>Duplodnaviria</taxon>
        <taxon>Heunggongvirae</taxon>
        <taxon>Uroviricota</taxon>
        <taxon>Caudoviricetes</taxon>
        <taxon>Peduoviridae</taxon>
        <taxon>Maltschvirus</taxon>
        <taxon>Maltschvirus maltsch</taxon>
    </lineage>
</organism>
<accession>A0A6J5SCM3</accession>
<evidence type="ECO:0000313" key="2">
    <source>
        <dbReference type="EMBL" id="CAB4181223.1"/>
    </source>
</evidence>
<evidence type="ECO:0000313" key="1">
    <source>
        <dbReference type="EMBL" id="CAB4170355.1"/>
    </source>
</evidence>
<dbReference type="EMBL" id="LR797019">
    <property type="protein sequence ID" value="CAB4181223.1"/>
    <property type="molecule type" value="Genomic_DNA"/>
</dbReference>
<dbReference type="EMBL" id="LR798454">
    <property type="protein sequence ID" value="CAB5238544.1"/>
    <property type="molecule type" value="Genomic_DNA"/>
</dbReference>
<reference evidence="4" key="1">
    <citation type="submission" date="2020-05" db="EMBL/GenBank/DDBJ databases">
        <authorList>
            <person name="Chiriac C."/>
            <person name="Salcher M."/>
            <person name="Ghai R."/>
            <person name="Kavagutti S V."/>
        </authorList>
    </citation>
    <scope>NUCLEOTIDE SEQUENCE</scope>
</reference>
<evidence type="ECO:0000313" key="4">
    <source>
        <dbReference type="EMBL" id="CAB4211449.1"/>
    </source>
</evidence>
<evidence type="ECO:0000313" key="3">
    <source>
        <dbReference type="EMBL" id="CAB4198461.1"/>
    </source>
</evidence>